<keyword evidence="2" id="KW-0472">Membrane</keyword>
<reference evidence="3" key="1">
    <citation type="submission" date="2024-05" db="EMBL/GenBank/DDBJ databases">
        <authorList>
            <person name="Cai S.Y."/>
            <person name="Jin L.M."/>
            <person name="Li H.R."/>
        </authorList>
    </citation>
    <scope>NUCLEOTIDE SEQUENCE</scope>
    <source>
        <strain evidence="3">A5-74</strain>
    </source>
</reference>
<sequence>MSGMDLEKKAPHGDDSALVPHSSPAPVRYNPDAPSEEWGWHGEWRVFAAKGSKTLLVVFTLVMFAMLFGNHVSRVEDWWLVLIGLGMIVWLVWREAAARHRRRTRP</sequence>
<keyword evidence="2" id="KW-1133">Transmembrane helix</keyword>
<name>A0AAU8DJ36_9ACTN</name>
<gene>
    <name evidence="3" type="ORF">ABLG96_11870</name>
</gene>
<dbReference type="InterPro" id="IPR024341">
    <property type="entry name" value="DUF2631"/>
</dbReference>
<organism evidence="3">
    <name type="scientific">Nakamurella sp. A5-74</name>
    <dbReference type="NCBI Taxonomy" id="3158264"/>
    <lineage>
        <taxon>Bacteria</taxon>
        <taxon>Bacillati</taxon>
        <taxon>Actinomycetota</taxon>
        <taxon>Actinomycetes</taxon>
        <taxon>Nakamurellales</taxon>
        <taxon>Nakamurellaceae</taxon>
        <taxon>Nakamurella</taxon>
    </lineage>
</organism>
<evidence type="ECO:0000256" key="1">
    <source>
        <dbReference type="SAM" id="MobiDB-lite"/>
    </source>
</evidence>
<feature type="transmembrane region" description="Helical" evidence="2">
    <location>
        <begin position="54"/>
        <end position="72"/>
    </location>
</feature>
<protein>
    <submittedName>
        <fullName evidence="3">DUF2631 domain-containing protein</fullName>
    </submittedName>
</protein>
<dbReference type="RefSeq" id="WP_353647599.1">
    <property type="nucleotide sequence ID" value="NZ_CP159218.1"/>
</dbReference>
<accession>A0AAU8DJ36</accession>
<evidence type="ECO:0000313" key="3">
    <source>
        <dbReference type="EMBL" id="XCG61983.1"/>
    </source>
</evidence>
<evidence type="ECO:0000256" key="2">
    <source>
        <dbReference type="SAM" id="Phobius"/>
    </source>
</evidence>
<feature type="transmembrane region" description="Helical" evidence="2">
    <location>
        <begin position="78"/>
        <end position="96"/>
    </location>
</feature>
<keyword evidence="2" id="KW-0812">Transmembrane</keyword>
<dbReference type="AlphaFoldDB" id="A0AAU8DJ36"/>
<dbReference type="Pfam" id="PF10939">
    <property type="entry name" value="DUF2631"/>
    <property type="match status" value="1"/>
</dbReference>
<proteinExistence type="predicted"/>
<feature type="compositionally biased region" description="Basic and acidic residues" evidence="1">
    <location>
        <begin position="1"/>
        <end position="15"/>
    </location>
</feature>
<feature type="region of interest" description="Disordered" evidence="1">
    <location>
        <begin position="1"/>
        <end position="29"/>
    </location>
</feature>
<dbReference type="EMBL" id="CP159218">
    <property type="protein sequence ID" value="XCG61983.1"/>
    <property type="molecule type" value="Genomic_DNA"/>
</dbReference>